<gene>
    <name evidence="2" type="ORF">D0Y65_024701</name>
</gene>
<feature type="signal peptide" evidence="1">
    <location>
        <begin position="1"/>
        <end position="18"/>
    </location>
</feature>
<feature type="chain" id="PRO_5019292014" evidence="1">
    <location>
        <begin position="19"/>
        <end position="80"/>
    </location>
</feature>
<reference evidence="2 3" key="1">
    <citation type="submission" date="2018-09" db="EMBL/GenBank/DDBJ databases">
        <title>A high-quality reference genome of wild soybean provides a powerful tool to mine soybean genomes.</title>
        <authorList>
            <person name="Xie M."/>
            <person name="Chung C.Y.L."/>
            <person name="Li M.-W."/>
            <person name="Wong F.-L."/>
            <person name="Chan T.-F."/>
            <person name="Lam H.-M."/>
        </authorList>
    </citation>
    <scope>NUCLEOTIDE SEQUENCE [LARGE SCALE GENOMIC DNA]</scope>
    <source>
        <strain evidence="3">cv. W05</strain>
        <tissue evidence="2">Hypocotyl of etiolated seedlings</tissue>
    </source>
</reference>
<dbReference type="EMBL" id="QZWG01000009">
    <property type="protein sequence ID" value="RZB92907.1"/>
    <property type="molecule type" value="Genomic_DNA"/>
</dbReference>
<proteinExistence type="predicted"/>
<keyword evidence="1" id="KW-0732">Signal</keyword>
<comment type="caution">
    <text evidence="2">The sequence shown here is derived from an EMBL/GenBank/DDBJ whole genome shotgun (WGS) entry which is preliminary data.</text>
</comment>
<evidence type="ECO:0000313" key="2">
    <source>
        <dbReference type="EMBL" id="RZB92907.1"/>
    </source>
</evidence>
<dbReference type="AlphaFoldDB" id="A0A445J3H9"/>
<evidence type="ECO:0000313" key="3">
    <source>
        <dbReference type="Proteomes" id="UP000289340"/>
    </source>
</evidence>
<accession>A0A445J3H9</accession>
<evidence type="ECO:0000256" key="1">
    <source>
        <dbReference type="SAM" id="SignalP"/>
    </source>
</evidence>
<sequence length="80" mass="8855">MPWIFLLHHYNLFFLSLSENPNPGSSFAPLSLSATTGSGIKVLEWKDSMLGFVKDLVGLLKSWYHEGCGIGKELIDVAMV</sequence>
<protein>
    <submittedName>
        <fullName evidence="2">Uncharacterized protein</fullName>
    </submittedName>
</protein>
<dbReference type="Proteomes" id="UP000289340">
    <property type="component" value="Chromosome 9"/>
</dbReference>
<keyword evidence="3" id="KW-1185">Reference proteome</keyword>
<name>A0A445J3H9_GLYSO</name>
<organism evidence="2 3">
    <name type="scientific">Glycine soja</name>
    <name type="common">Wild soybean</name>
    <dbReference type="NCBI Taxonomy" id="3848"/>
    <lineage>
        <taxon>Eukaryota</taxon>
        <taxon>Viridiplantae</taxon>
        <taxon>Streptophyta</taxon>
        <taxon>Embryophyta</taxon>
        <taxon>Tracheophyta</taxon>
        <taxon>Spermatophyta</taxon>
        <taxon>Magnoliopsida</taxon>
        <taxon>eudicotyledons</taxon>
        <taxon>Gunneridae</taxon>
        <taxon>Pentapetalae</taxon>
        <taxon>rosids</taxon>
        <taxon>fabids</taxon>
        <taxon>Fabales</taxon>
        <taxon>Fabaceae</taxon>
        <taxon>Papilionoideae</taxon>
        <taxon>50 kb inversion clade</taxon>
        <taxon>NPAAA clade</taxon>
        <taxon>indigoferoid/millettioid clade</taxon>
        <taxon>Phaseoleae</taxon>
        <taxon>Glycine</taxon>
        <taxon>Glycine subgen. Soja</taxon>
    </lineage>
</organism>